<feature type="non-terminal residue" evidence="2">
    <location>
        <position position="1"/>
    </location>
</feature>
<dbReference type="EMBL" id="CAAE01024681">
    <property type="protein sequence ID" value="CAG14772.1"/>
    <property type="molecule type" value="Genomic_DNA"/>
</dbReference>
<protein>
    <submittedName>
        <fullName evidence="2">(spotted green pufferfish) hypothetical protein</fullName>
    </submittedName>
</protein>
<accession>Q4RA11</accession>
<reference evidence="2" key="1">
    <citation type="journal article" date="2004" name="Nature">
        <title>Genome duplication in the teleost fish Tetraodon nigroviridis reveals the early vertebrate proto-karyotype.</title>
        <authorList>
            <person name="Jaillon O."/>
            <person name="Aury J.-M."/>
            <person name="Brunet F."/>
            <person name="Petit J.-L."/>
            <person name="Stange-Thomann N."/>
            <person name="Mauceli E."/>
            <person name="Bouneau L."/>
            <person name="Fischer C."/>
            <person name="Ozouf-Costaz C."/>
            <person name="Bernot A."/>
            <person name="Nicaud S."/>
            <person name="Jaffe D."/>
            <person name="Fisher S."/>
            <person name="Lutfalla G."/>
            <person name="Dossat C."/>
            <person name="Segurens B."/>
            <person name="Dasilva C."/>
            <person name="Salanoubat M."/>
            <person name="Levy M."/>
            <person name="Boudet N."/>
            <person name="Castellano S."/>
            <person name="Anthouard V."/>
            <person name="Jubin C."/>
            <person name="Castelli V."/>
            <person name="Katinka M."/>
            <person name="Vacherie B."/>
            <person name="Biemont C."/>
            <person name="Skalli Z."/>
            <person name="Cattolico L."/>
            <person name="Poulain J."/>
            <person name="De Berardinis V."/>
            <person name="Cruaud C."/>
            <person name="Duprat S."/>
            <person name="Brottier P."/>
            <person name="Coutanceau J.-P."/>
            <person name="Gouzy J."/>
            <person name="Parra G."/>
            <person name="Lardier G."/>
            <person name="Chapple C."/>
            <person name="McKernan K.J."/>
            <person name="McEwan P."/>
            <person name="Bosak S."/>
            <person name="Kellis M."/>
            <person name="Volff J.-N."/>
            <person name="Guigo R."/>
            <person name="Zody M.C."/>
            <person name="Mesirov J."/>
            <person name="Lindblad-Toh K."/>
            <person name="Birren B."/>
            <person name="Nusbaum C."/>
            <person name="Kahn D."/>
            <person name="Robinson-Rechavi M."/>
            <person name="Laudet V."/>
            <person name="Schachter V."/>
            <person name="Quetier F."/>
            <person name="Saurin W."/>
            <person name="Scarpelli C."/>
            <person name="Wincker P."/>
            <person name="Lander E.S."/>
            <person name="Weissenbach J."/>
            <person name="Roest Crollius H."/>
        </authorList>
    </citation>
    <scope>NUCLEOTIDE SEQUENCE [LARGE SCALE GENOMIC DNA]</scope>
</reference>
<evidence type="ECO:0000313" key="2">
    <source>
        <dbReference type="EMBL" id="CAG14772.1"/>
    </source>
</evidence>
<evidence type="ECO:0000256" key="1">
    <source>
        <dbReference type="SAM" id="MobiDB-lite"/>
    </source>
</evidence>
<reference evidence="2" key="2">
    <citation type="submission" date="2004-02" db="EMBL/GenBank/DDBJ databases">
        <authorList>
            <consortium name="Genoscope"/>
            <consortium name="Whitehead Institute Centre for Genome Research"/>
        </authorList>
    </citation>
    <scope>NUCLEOTIDE SEQUENCE</scope>
</reference>
<name>Q4RA11_TETNG</name>
<organism evidence="2">
    <name type="scientific">Tetraodon nigroviridis</name>
    <name type="common">Spotted green pufferfish</name>
    <name type="synonym">Chelonodon nigroviridis</name>
    <dbReference type="NCBI Taxonomy" id="99883"/>
    <lineage>
        <taxon>Eukaryota</taxon>
        <taxon>Metazoa</taxon>
        <taxon>Chordata</taxon>
        <taxon>Craniata</taxon>
        <taxon>Vertebrata</taxon>
        <taxon>Euteleostomi</taxon>
        <taxon>Actinopterygii</taxon>
        <taxon>Neopterygii</taxon>
        <taxon>Teleostei</taxon>
        <taxon>Neoteleostei</taxon>
        <taxon>Acanthomorphata</taxon>
        <taxon>Eupercaria</taxon>
        <taxon>Tetraodontiformes</taxon>
        <taxon>Tetradontoidea</taxon>
        <taxon>Tetraodontidae</taxon>
        <taxon>Tetraodon</taxon>
    </lineage>
</organism>
<dbReference type="KEGG" id="tng:GSTEN00037867G001"/>
<proteinExistence type="predicted"/>
<gene>
    <name evidence="2" type="ORF">GSTENG00037867001</name>
</gene>
<feature type="compositionally biased region" description="Polar residues" evidence="1">
    <location>
        <begin position="1"/>
        <end position="10"/>
    </location>
</feature>
<comment type="caution">
    <text evidence="2">The sequence shown here is derived from an EMBL/GenBank/DDBJ whole genome shotgun (WGS) entry which is preliminary data.</text>
</comment>
<dbReference type="AlphaFoldDB" id="Q4RA11"/>
<sequence length="53" mass="5865">NPRTLPPITTDTERKGRRVGVKRQTGGAGGADGEVLQVDYVKRRWRRSKSAEG</sequence>
<feature type="region of interest" description="Disordered" evidence="1">
    <location>
        <begin position="1"/>
        <end position="32"/>
    </location>
</feature>